<protein>
    <submittedName>
        <fullName evidence="1">Uncharacterized protein</fullName>
    </submittedName>
</protein>
<proteinExistence type="predicted"/>
<evidence type="ECO:0000313" key="1">
    <source>
        <dbReference type="EMBL" id="SIT53630.1"/>
    </source>
</evidence>
<name>A0A1R3V167_9HYPH</name>
<organism evidence="1 2">
    <name type="scientific">Mesorhizobium prunaredense</name>
    <dbReference type="NCBI Taxonomy" id="1631249"/>
    <lineage>
        <taxon>Bacteria</taxon>
        <taxon>Pseudomonadati</taxon>
        <taxon>Pseudomonadota</taxon>
        <taxon>Alphaproteobacteria</taxon>
        <taxon>Hyphomicrobiales</taxon>
        <taxon>Phyllobacteriaceae</taxon>
        <taxon>Mesorhizobium</taxon>
    </lineage>
</organism>
<reference evidence="2" key="1">
    <citation type="submission" date="2017-01" db="EMBL/GenBank/DDBJ databases">
        <authorList>
            <person name="Brunel B."/>
        </authorList>
    </citation>
    <scope>NUCLEOTIDE SEQUENCE [LARGE SCALE GENOMIC DNA]</scope>
</reference>
<gene>
    <name evidence="1" type="ORF">BQ8794_130114</name>
</gene>
<dbReference type="EMBL" id="FTPD01000005">
    <property type="protein sequence ID" value="SIT53630.1"/>
    <property type="molecule type" value="Genomic_DNA"/>
</dbReference>
<evidence type="ECO:0000313" key="2">
    <source>
        <dbReference type="Proteomes" id="UP000188388"/>
    </source>
</evidence>
<dbReference type="AlphaFoldDB" id="A0A1R3V167"/>
<keyword evidence="2" id="KW-1185">Reference proteome</keyword>
<accession>A0A1R3V167</accession>
<sequence>MSNRYDAARDRTRIVLTDGPNISREPDGALIDLLRRAHLYLGQHTDGANRGLTDVAMLNGTNTSEVSRLLLFAFLAPKVAVSIVAACWHSCPGRAPAPLQRRRRLP</sequence>
<dbReference type="STRING" id="1631249.BQ8794_130114"/>
<dbReference type="Proteomes" id="UP000188388">
    <property type="component" value="Unassembled WGS sequence"/>
</dbReference>